<dbReference type="PROSITE" id="PS00365">
    <property type="entry name" value="NIR_SIR"/>
    <property type="match status" value="1"/>
</dbReference>
<dbReference type="InterPro" id="IPR036136">
    <property type="entry name" value="Nit/Sulf_reduc_fer-like_dom_sf"/>
</dbReference>
<dbReference type="GO" id="GO:0046872">
    <property type="term" value="F:metal ion binding"/>
    <property type="evidence" value="ECO:0007669"/>
    <property type="project" value="UniProtKB-KW"/>
</dbReference>
<dbReference type="Pfam" id="PF01077">
    <property type="entry name" value="NIR_SIR"/>
    <property type="match status" value="1"/>
</dbReference>
<evidence type="ECO:0000259" key="7">
    <source>
        <dbReference type="Pfam" id="PF01077"/>
    </source>
</evidence>
<evidence type="ECO:0000256" key="6">
    <source>
        <dbReference type="ARBA" id="ARBA00023014"/>
    </source>
</evidence>
<evidence type="ECO:0000313" key="10">
    <source>
        <dbReference type="Proteomes" id="UP000586031"/>
    </source>
</evidence>
<proteinExistence type="predicted"/>
<dbReference type="PANTHER" id="PTHR43809:SF1">
    <property type="entry name" value="NITRITE REDUCTASE (NADH) LARGE SUBUNIT"/>
    <property type="match status" value="1"/>
</dbReference>
<dbReference type="InterPro" id="IPR052034">
    <property type="entry name" value="NasD-like"/>
</dbReference>
<feature type="non-terminal residue" evidence="9">
    <location>
        <position position="1"/>
    </location>
</feature>
<dbReference type="Proteomes" id="UP000586031">
    <property type="component" value="Unassembled WGS sequence"/>
</dbReference>
<reference evidence="10" key="1">
    <citation type="journal article" date="2020" name="bioRxiv">
        <title>A rank-normalized archaeal taxonomy based on genome phylogeny resolves widespread incomplete and uneven classifications.</title>
        <authorList>
            <person name="Rinke C."/>
            <person name="Chuvochina M."/>
            <person name="Mussig A.J."/>
            <person name="Chaumeil P.-A."/>
            <person name="Waite D.W."/>
            <person name="Whitman W.B."/>
            <person name="Parks D.H."/>
            <person name="Hugenholtz P."/>
        </authorList>
    </citation>
    <scope>NUCLEOTIDE SEQUENCE [LARGE SCALE GENOMIC DNA]</scope>
</reference>
<name>A0A7J4TGC6_9EURY</name>
<accession>A0A7J4TGC6</accession>
<evidence type="ECO:0000313" key="9">
    <source>
        <dbReference type="EMBL" id="HII83476.1"/>
    </source>
</evidence>
<comment type="caution">
    <text evidence="9">The sequence shown here is derived from an EMBL/GenBank/DDBJ whole genome shotgun (WGS) entry which is preliminary data.</text>
</comment>
<dbReference type="EMBL" id="DUHE01000034">
    <property type="protein sequence ID" value="HII83476.1"/>
    <property type="molecule type" value="Genomic_DNA"/>
</dbReference>
<evidence type="ECO:0000256" key="4">
    <source>
        <dbReference type="ARBA" id="ARBA00023002"/>
    </source>
</evidence>
<dbReference type="AlphaFoldDB" id="A0A7J4TGC6"/>
<evidence type="ECO:0000259" key="8">
    <source>
        <dbReference type="Pfam" id="PF03460"/>
    </source>
</evidence>
<keyword evidence="1" id="KW-0004">4Fe-4S</keyword>
<evidence type="ECO:0000256" key="5">
    <source>
        <dbReference type="ARBA" id="ARBA00023004"/>
    </source>
</evidence>
<evidence type="ECO:0000256" key="2">
    <source>
        <dbReference type="ARBA" id="ARBA00022617"/>
    </source>
</evidence>
<keyword evidence="2" id="KW-0349">Heme</keyword>
<gene>
    <name evidence="9" type="ORF">HA271_01260</name>
</gene>
<dbReference type="InterPro" id="IPR006067">
    <property type="entry name" value="NO2/SO3_Rdtase_4Fe4S_dom"/>
</dbReference>
<dbReference type="InterPro" id="IPR005117">
    <property type="entry name" value="NiRdtase/SiRdtase_haem-b_fer"/>
</dbReference>
<dbReference type="Pfam" id="PF03460">
    <property type="entry name" value="NIR_SIR_ferr"/>
    <property type="match status" value="1"/>
</dbReference>
<dbReference type="InterPro" id="IPR045854">
    <property type="entry name" value="NO2/SO3_Rdtase_4Fe4S_sf"/>
</dbReference>
<keyword evidence="3" id="KW-0479">Metal-binding</keyword>
<feature type="domain" description="Nitrite/Sulfite reductase ferredoxin-like" evidence="8">
    <location>
        <begin position="1"/>
        <end position="46"/>
    </location>
</feature>
<keyword evidence="4" id="KW-0560">Oxidoreductase</keyword>
<dbReference type="GO" id="GO:0016491">
    <property type="term" value="F:oxidoreductase activity"/>
    <property type="evidence" value="ECO:0007669"/>
    <property type="project" value="UniProtKB-KW"/>
</dbReference>
<keyword evidence="5" id="KW-0408">Iron</keyword>
<sequence>DPAILRKIADAAEKYQVKFIKMTSEHRIGLYGVKEADIDNIWNDLGMGPGGHIGKCVRAVKFCTGNTVCKKGHQNTMDLGLRIDEAFHRMETPQKVKIALSGCTSSCAESAVRDIGLIGTPKGWKLMVGGTCGLQVRKGKLLAENLSDGQVIDYIGKILDYYKEKGIKKRMGLFINIIGFDKFSKAILGE</sequence>
<dbReference type="PANTHER" id="PTHR43809">
    <property type="entry name" value="NITRITE REDUCTASE (NADH) LARGE SUBUNIT"/>
    <property type="match status" value="1"/>
</dbReference>
<dbReference type="PRINTS" id="PR00397">
    <property type="entry name" value="SIROHAEM"/>
</dbReference>
<feature type="domain" description="Nitrite/sulphite reductase 4Fe-4S" evidence="7">
    <location>
        <begin position="54"/>
        <end position="187"/>
    </location>
</feature>
<evidence type="ECO:0000256" key="1">
    <source>
        <dbReference type="ARBA" id="ARBA00022485"/>
    </source>
</evidence>
<organism evidence="9 10">
    <name type="scientific">Methanobacterium subterraneum</name>
    <dbReference type="NCBI Taxonomy" id="59277"/>
    <lineage>
        <taxon>Archaea</taxon>
        <taxon>Methanobacteriati</taxon>
        <taxon>Methanobacteriota</taxon>
        <taxon>Methanomada group</taxon>
        <taxon>Methanobacteria</taxon>
        <taxon>Methanobacteriales</taxon>
        <taxon>Methanobacteriaceae</taxon>
        <taxon>Methanobacterium</taxon>
    </lineage>
</organism>
<dbReference type="Gene3D" id="3.30.413.10">
    <property type="entry name" value="Sulfite Reductase Hemoprotein, domain 1"/>
    <property type="match status" value="1"/>
</dbReference>
<dbReference type="InterPro" id="IPR006066">
    <property type="entry name" value="NO2/SO3_Rdtase_FeS/sirohaem_BS"/>
</dbReference>
<dbReference type="SUPFAM" id="SSF56014">
    <property type="entry name" value="Nitrite and sulphite reductase 4Fe-4S domain-like"/>
    <property type="match status" value="1"/>
</dbReference>
<evidence type="ECO:0000256" key="3">
    <source>
        <dbReference type="ARBA" id="ARBA00022723"/>
    </source>
</evidence>
<dbReference type="SUPFAM" id="SSF55124">
    <property type="entry name" value="Nitrite/Sulfite reductase N-terminal domain-like"/>
    <property type="match status" value="1"/>
</dbReference>
<keyword evidence="6" id="KW-0411">Iron-sulfur</keyword>
<dbReference type="PIRSF" id="PIRSF037487">
    <property type="entry name" value="Sulfite_red_assimil"/>
    <property type="match status" value="1"/>
</dbReference>
<dbReference type="GO" id="GO:0051539">
    <property type="term" value="F:4 iron, 4 sulfur cluster binding"/>
    <property type="evidence" value="ECO:0007669"/>
    <property type="project" value="UniProtKB-KW"/>
</dbReference>
<dbReference type="InterPro" id="IPR017220">
    <property type="entry name" value="Sulphite_reductase_assimil"/>
</dbReference>
<protein>
    <submittedName>
        <fullName evidence="9">NAD(P)/FAD-dependent oxidoreductase</fullName>
    </submittedName>
</protein>
<dbReference type="GO" id="GO:0020037">
    <property type="term" value="F:heme binding"/>
    <property type="evidence" value="ECO:0007669"/>
    <property type="project" value="InterPro"/>
</dbReference>